<name>A0A9P7GG85_9AGAR</name>
<proteinExistence type="predicted"/>
<reference evidence="1" key="1">
    <citation type="submission" date="2021-02" db="EMBL/GenBank/DDBJ databases">
        <authorList>
            <person name="Nieuwenhuis M."/>
            <person name="Van De Peppel L.J.J."/>
        </authorList>
    </citation>
    <scope>NUCLEOTIDE SEQUENCE</scope>
    <source>
        <strain evidence="1">D49</strain>
    </source>
</reference>
<keyword evidence="2" id="KW-1185">Reference proteome</keyword>
<dbReference type="EMBL" id="JABCKI010001697">
    <property type="protein sequence ID" value="KAG5649069.1"/>
    <property type="molecule type" value="Genomic_DNA"/>
</dbReference>
<evidence type="ECO:0000313" key="2">
    <source>
        <dbReference type="Proteomes" id="UP000717328"/>
    </source>
</evidence>
<dbReference type="OrthoDB" id="10678496at2759"/>
<reference evidence="1" key="2">
    <citation type="submission" date="2021-10" db="EMBL/GenBank/DDBJ databases">
        <title>Phylogenomics reveals ancestral predisposition of the termite-cultivated fungus Termitomyces towards a domesticated lifestyle.</title>
        <authorList>
            <person name="Auxier B."/>
            <person name="Grum-Grzhimaylo A."/>
            <person name="Cardenas M.E."/>
            <person name="Lodge J.D."/>
            <person name="Laessoe T."/>
            <person name="Pedersen O."/>
            <person name="Smith M.E."/>
            <person name="Kuyper T.W."/>
            <person name="Franco-Molano E.A."/>
            <person name="Baroni T.J."/>
            <person name="Aanen D.K."/>
        </authorList>
    </citation>
    <scope>NUCLEOTIDE SEQUENCE</scope>
    <source>
        <strain evidence="1">D49</strain>
    </source>
</reference>
<comment type="caution">
    <text evidence="1">The sequence shown here is derived from an EMBL/GenBank/DDBJ whole genome shotgun (WGS) entry which is preliminary data.</text>
</comment>
<dbReference type="InterPro" id="IPR032675">
    <property type="entry name" value="LRR_dom_sf"/>
</dbReference>
<gene>
    <name evidence="1" type="ORF">H0H81_006544</name>
</gene>
<dbReference type="AlphaFoldDB" id="A0A9P7GG85"/>
<dbReference type="Proteomes" id="UP000717328">
    <property type="component" value="Unassembled WGS sequence"/>
</dbReference>
<evidence type="ECO:0000313" key="1">
    <source>
        <dbReference type="EMBL" id="KAG5649069.1"/>
    </source>
</evidence>
<protein>
    <submittedName>
        <fullName evidence="1">Uncharacterized protein</fullName>
    </submittedName>
</protein>
<dbReference type="SUPFAM" id="SSF52047">
    <property type="entry name" value="RNI-like"/>
    <property type="match status" value="1"/>
</dbReference>
<sequence length="468" mass="52712">MGLSKDEEVALQQKIPTFLKQPLLSGRFSSLSVRNEIRAATESQTIDEIIIPYIPSLKTLSLFLGVSAFSSVFDAPGESFRSIESVTLDLVGDRLRSIDWMLQRFGNTTTFQNATNLRKIDISGWRCSQEISRIILSLRMPWNQLTSIRIMQLGMTIRHLKSILRQCVPLQEISTSFRYSPGDSIIAKADEAADDQIDLPNLKFVELQGRQLPRTELVKHLQLPWEQLSTLELLHFEDPIAGLDVYQVLQRCARLERLSLMCPEKYFSNLPGGLLTLPRLKDLEIQTNGIFMLQKLKVPALTSLRIISHLSFPATHVSDMIVRSGCYLTSISQTGAFKCDDNMALRKLLPLLPSVSAFELESLLLDAWSFQTLGSGKVLPRLTGLGCGLERDLVPYFLDFLDARMQDTKKNPKKFASLFRAKGYMENVEDFSAIIDVAGGRLHRLSAEHGTHFFLYTKAESHGKKMGS</sequence>
<accession>A0A9P7GG85</accession>
<organism evidence="1 2">
    <name type="scientific">Sphagnurus paluster</name>
    <dbReference type="NCBI Taxonomy" id="117069"/>
    <lineage>
        <taxon>Eukaryota</taxon>
        <taxon>Fungi</taxon>
        <taxon>Dikarya</taxon>
        <taxon>Basidiomycota</taxon>
        <taxon>Agaricomycotina</taxon>
        <taxon>Agaricomycetes</taxon>
        <taxon>Agaricomycetidae</taxon>
        <taxon>Agaricales</taxon>
        <taxon>Tricholomatineae</taxon>
        <taxon>Lyophyllaceae</taxon>
        <taxon>Sphagnurus</taxon>
    </lineage>
</organism>
<dbReference type="Gene3D" id="3.80.10.10">
    <property type="entry name" value="Ribonuclease Inhibitor"/>
    <property type="match status" value="1"/>
</dbReference>